<name>A0A0B9GHX8_9GAMM</name>
<dbReference type="Gene3D" id="2.60.120.10">
    <property type="entry name" value="Jelly Rolls"/>
    <property type="match status" value="1"/>
</dbReference>
<protein>
    <submittedName>
        <fullName evidence="2">cAMP-binding protein</fullName>
    </submittedName>
</protein>
<reference evidence="2 3" key="1">
    <citation type="submission" date="2014-12" db="EMBL/GenBank/DDBJ databases">
        <title>Genome sequencing of Photobacterium gaetbulicola AD005a.</title>
        <authorList>
            <person name="Adrian T.G.S."/>
            <person name="Chan K.G."/>
        </authorList>
    </citation>
    <scope>NUCLEOTIDE SEQUENCE [LARGE SCALE GENOMIC DNA]</scope>
    <source>
        <strain evidence="2 3">AD005a</strain>
    </source>
</reference>
<dbReference type="Proteomes" id="UP000031278">
    <property type="component" value="Unassembled WGS sequence"/>
</dbReference>
<dbReference type="PROSITE" id="PS50042">
    <property type="entry name" value="CNMP_BINDING_3"/>
    <property type="match status" value="1"/>
</dbReference>
<feature type="domain" description="Cyclic nucleotide-binding" evidence="1">
    <location>
        <begin position="6"/>
        <end position="111"/>
    </location>
</feature>
<dbReference type="Pfam" id="PF00027">
    <property type="entry name" value="cNMP_binding"/>
    <property type="match status" value="1"/>
</dbReference>
<dbReference type="SUPFAM" id="SSF51206">
    <property type="entry name" value="cAMP-binding domain-like"/>
    <property type="match status" value="1"/>
</dbReference>
<evidence type="ECO:0000313" key="2">
    <source>
        <dbReference type="EMBL" id="KHT58601.1"/>
    </source>
</evidence>
<accession>A0A0B9GHX8</accession>
<dbReference type="InterPro" id="IPR018490">
    <property type="entry name" value="cNMP-bd_dom_sf"/>
</dbReference>
<evidence type="ECO:0000313" key="3">
    <source>
        <dbReference type="Proteomes" id="UP000031278"/>
    </source>
</evidence>
<gene>
    <name evidence="2" type="ORF">RJ45_24995</name>
</gene>
<dbReference type="EMBL" id="JWLZ01000219">
    <property type="protein sequence ID" value="KHT58601.1"/>
    <property type="molecule type" value="Genomic_DNA"/>
</dbReference>
<organism evidence="2 3">
    <name type="scientific">Photobacterium gaetbulicola</name>
    <dbReference type="NCBI Taxonomy" id="1295392"/>
    <lineage>
        <taxon>Bacteria</taxon>
        <taxon>Pseudomonadati</taxon>
        <taxon>Pseudomonadota</taxon>
        <taxon>Gammaproteobacteria</taxon>
        <taxon>Vibrionales</taxon>
        <taxon>Vibrionaceae</taxon>
        <taxon>Photobacterium</taxon>
    </lineage>
</organism>
<dbReference type="InterPro" id="IPR014710">
    <property type="entry name" value="RmlC-like_jellyroll"/>
</dbReference>
<sequence length="221" mass="25610">MGMSEILSKGPARFRQLVANENFRRITRRKGDYIVRQEHEITEVYWSEAAQFMLLHTALNGKTLSLGDYFLEDNFFGEIEFFSGKPCSFDVVATATTELVVIPKERFAEILLQDAATSFWMNHRMANMYQSSMNIAIERSLYPLKFNIVKDIVSRCTSETRALNHDYMYQEAQRFGCTDRAYTRIIHELIKEGLVKKGEDNSTIVPINMDGLVAYLEQYQQ</sequence>
<proteinExistence type="predicted"/>
<dbReference type="InterPro" id="IPR000595">
    <property type="entry name" value="cNMP-bd_dom"/>
</dbReference>
<dbReference type="CDD" id="cd00038">
    <property type="entry name" value="CAP_ED"/>
    <property type="match status" value="1"/>
</dbReference>
<evidence type="ECO:0000259" key="1">
    <source>
        <dbReference type="PROSITE" id="PS50042"/>
    </source>
</evidence>
<dbReference type="AlphaFoldDB" id="A0A0B9GHX8"/>
<comment type="caution">
    <text evidence="2">The sequence shown here is derived from an EMBL/GenBank/DDBJ whole genome shotgun (WGS) entry which is preliminary data.</text>
</comment>